<evidence type="ECO:0000313" key="2">
    <source>
        <dbReference type="Proteomes" id="UP001174909"/>
    </source>
</evidence>
<dbReference type="InterPro" id="IPR004119">
    <property type="entry name" value="EcKL"/>
</dbReference>
<reference evidence="1" key="1">
    <citation type="submission" date="2023-03" db="EMBL/GenBank/DDBJ databases">
        <authorList>
            <person name="Steffen K."/>
            <person name="Cardenas P."/>
        </authorList>
    </citation>
    <scope>NUCLEOTIDE SEQUENCE</scope>
</reference>
<proteinExistence type="predicted"/>
<organism evidence="1 2">
    <name type="scientific">Geodia barretti</name>
    <name type="common">Barrett's horny sponge</name>
    <dbReference type="NCBI Taxonomy" id="519541"/>
    <lineage>
        <taxon>Eukaryota</taxon>
        <taxon>Metazoa</taxon>
        <taxon>Porifera</taxon>
        <taxon>Demospongiae</taxon>
        <taxon>Heteroscleromorpha</taxon>
        <taxon>Tetractinellida</taxon>
        <taxon>Astrophorina</taxon>
        <taxon>Geodiidae</taxon>
        <taxon>Geodia</taxon>
    </lineage>
</organism>
<dbReference type="Pfam" id="PF02958">
    <property type="entry name" value="EcKL"/>
    <property type="match status" value="1"/>
</dbReference>
<sequence length="365" mass="40632">MGGLRVPKDLRDITLVWLTEALQSRGAAGGASVTGYSAETLAEGKGFMNRLFRVTLDYDADLPNLPAAMIVKLPSADPLLRAVFDRLGQNRREVRFYQELAVNPHLPAPGCYHSGVDPSTGHTVLLLEDMSHARQGDSVAGCSMAEARAAIVQLARFQASWWESSRLDGLHWMPLKDAEAGSYQEIYPGAWKSLIEKAGDGMPPGLRRLGDRLSLEVPRIKALLTKSPRTIVHGDYRLDNCFFSNDAHPQPLVVFDWEFCVRGRGACDVATFISEAFPSRQRGEVELDLLRTYHTVLLDNGVSGYSFEECWHDYRLSMLEIFVFWIITGGYCNFESERATVYLHNTLARFDAAISDLAATELLSN</sequence>
<dbReference type="PANTHER" id="PTHR23020">
    <property type="entry name" value="UNCHARACTERIZED NUCLEAR HORMONE RECEPTOR-RELATED"/>
    <property type="match status" value="1"/>
</dbReference>
<dbReference type="Gene3D" id="3.90.1200.10">
    <property type="match status" value="1"/>
</dbReference>
<accession>A0AA35SEW0</accession>
<dbReference type="AlphaFoldDB" id="A0AA35SEW0"/>
<keyword evidence="2" id="KW-1185">Reference proteome</keyword>
<name>A0AA35SEW0_GEOBA</name>
<protein>
    <recommendedName>
        <fullName evidence="3">CHK kinase-like domain-containing protein</fullName>
    </recommendedName>
</protein>
<dbReference type="SUPFAM" id="SSF56112">
    <property type="entry name" value="Protein kinase-like (PK-like)"/>
    <property type="match status" value="1"/>
</dbReference>
<dbReference type="EMBL" id="CASHTH010002272">
    <property type="protein sequence ID" value="CAI8027336.1"/>
    <property type="molecule type" value="Genomic_DNA"/>
</dbReference>
<gene>
    <name evidence="1" type="ORF">GBAR_LOCUS15636</name>
</gene>
<evidence type="ECO:0000313" key="1">
    <source>
        <dbReference type="EMBL" id="CAI8027336.1"/>
    </source>
</evidence>
<evidence type="ECO:0008006" key="3">
    <source>
        <dbReference type="Google" id="ProtNLM"/>
    </source>
</evidence>
<comment type="caution">
    <text evidence="1">The sequence shown here is derived from an EMBL/GenBank/DDBJ whole genome shotgun (WGS) entry which is preliminary data.</text>
</comment>
<dbReference type="Proteomes" id="UP001174909">
    <property type="component" value="Unassembled WGS sequence"/>
</dbReference>
<dbReference type="InterPro" id="IPR011009">
    <property type="entry name" value="Kinase-like_dom_sf"/>
</dbReference>
<dbReference type="PANTHER" id="PTHR23020:SF41">
    <property type="entry name" value="AMINOGLYCOSIDE PHOSPHOTRANSFERASE DOMAIN-CONTAINING PROTEIN"/>
    <property type="match status" value="1"/>
</dbReference>
<dbReference type="InterPro" id="IPR052961">
    <property type="entry name" value="Oxido-Kinase-like_Enzymes"/>
</dbReference>